<feature type="compositionally biased region" description="Low complexity" evidence="1">
    <location>
        <begin position="692"/>
        <end position="703"/>
    </location>
</feature>
<feature type="compositionally biased region" description="Low complexity" evidence="1">
    <location>
        <begin position="92"/>
        <end position="103"/>
    </location>
</feature>
<keyword evidence="4" id="KW-1185">Reference proteome</keyword>
<dbReference type="InterPro" id="IPR000504">
    <property type="entry name" value="RRM_dom"/>
</dbReference>
<dbReference type="InterPro" id="IPR012677">
    <property type="entry name" value="Nucleotide-bd_a/b_plait_sf"/>
</dbReference>
<feature type="domain" description="RRM" evidence="2">
    <location>
        <begin position="212"/>
        <end position="289"/>
    </location>
</feature>
<feature type="compositionally biased region" description="Low complexity" evidence="1">
    <location>
        <begin position="32"/>
        <end position="45"/>
    </location>
</feature>
<feature type="compositionally biased region" description="Basic and acidic residues" evidence="1">
    <location>
        <begin position="800"/>
        <end position="852"/>
    </location>
</feature>
<feature type="compositionally biased region" description="Low complexity" evidence="1">
    <location>
        <begin position="165"/>
        <end position="178"/>
    </location>
</feature>
<feature type="compositionally biased region" description="Polar residues" evidence="1">
    <location>
        <begin position="720"/>
        <end position="729"/>
    </location>
</feature>
<feature type="compositionally biased region" description="Basic and acidic residues" evidence="1">
    <location>
        <begin position="1009"/>
        <end position="1022"/>
    </location>
</feature>
<dbReference type="AlphaFoldDB" id="A0A4W5NL79"/>
<dbReference type="Gene3D" id="3.30.70.330">
    <property type="match status" value="3"/>
</dbReference>
<dbReference type="InterPro" id="IPR035979">
    <property type="entry name" value="RBD_domain_sf"/>
</dbReference>
<reference evidence="3" key="2">
    <citation type="submission" date="2025-08" db="UniProtKB">
        <authorList>
            <consortium name="Ensembl"/>
        </authorList>
    </citation>
    <scope>IDENTIFICATION</scope>
</reference>
<feature type="region of interest" description="Disordered" evidence="1">
    <location>
        <begin position="533"/>
        <end position="758"/>
    </location>
</feature>
<feature type="region of interest" description="Disordered" evidence="1">
    <location>
        <begin position="1"/>
        <end position="206"/>
    </location>
</feature>
<dbReference type="SUPFAM" id="SSF54928">
    <property type="entry name" value="RNA-binding domain, RBD"/>
    <property type="match status" value="2"/>
</dbReference>
<dbReference type="Ensembl" id="ENSHHUT00000051860.1">
    <property type="protein sequence ID" value="ENSHHUP00000050065.1"/>
    <property type="gene ID" value="ENSHHUG00000030230.1"/>
</dbReference>
<reference evidence="3" key="3">
    <citation type="submission" date="2025-09" db="UniProtKB">
        <authorList>
            <consortium name="Ensembl"/>
        </authorList>
    </citation>
    <scope>IDENTIFICATION</scope>
</reference>
<dbReference type="Proteomes" id="UP000314982">
    <property type="component" value="Unassembled WGS sequence"/>
</dbReference>
<feature type="compositionally biased region" description="Basic and acidic residues" evidence="1">
    <location>
        <begin position="886"/>
        <end position="898"/>
    </location>
</feature>
<feature type="compositionally biased region" description="Acidic residues" evidence="1">
    <location>
        <begin position="662"/>
        <end position="671"/>
    </location>
</feature>
<feature type="region of interest" description="Disordered" evidence="1">
    <location>
        <begin position="981"/>
        <end position="1145"/>
    </location>
</feature>
<dbReference type="SMART" id="SM00360">
    <property type="entry name" value="RRM"/>
    <property type="match status" value="2"/>
</dbReference>
<feature type="region of interest" description="Disordered" evidence="1">
    <location>
        <begin position="771"/>
        <end position="913"/>
    </location>
</feature>
<organism evidence="3 4">
    <name type="scientific">Hucho hucho</name>
    <name type="common">huchen</name>
    <dbReference type="NCBI Taxonomy" id="62062"/>
    <lineage>
        <taxon>Eukaryota</taxon>
        <taxon>Metazoa</taxon>
        <taxon>Chordata</taxon>
        <taxon>Craniata</taxon>
        <taxon>Vertebrata</taxon>
        <taxon>Euteleostomi</taxon>
        <taxon>Actinopterygii</taxon>
        <taxon>Neopterygii</taxon>
        <taxon>Teleostei</taxon>
        <taxon>Protacanthopterygii</taxon>
        <taxon>Salmoniformes</taxon>
        <taxon>Salmonidae</taxon>
        <taxon>Salmoninae</taxon>
        <taxon>Hucho</taxon>
    </lineage>
</organism>
<sequence length="1145" mass="124062">MSYCSSDSSLPQTRRDPSQGQDACATWHSLERSPSLSVSRSLSWSPTPPPDRRISPPTSHGHAPHTSGRHSPSQSHRGSASIAHRPEKRTSESSGISTGSSSREGLKRSRNDPAKCATGSFSAAKLGGHGNRAGVSGKHESGKRESYLSSTSKFPGSMSEKPHRPASSKPGAKPAAGKETALGQDSEVQSSNAPQKKPNPTLQKKNPAGSYLLYLTGLPVDAKYQEVVSLVQAFGKVTNVLIIRNEEGEEDQGQPQYSKATVCMQKEQDAKALAECLTLNIREHSISVSDQNVEEELTSSIPVIIKGEVIGAPKTPAAPNEANLTIKGPEASVGQKNSNERGMVKITGLPESGCSENDIAKLAQPFGTPVKILLITKPSEALVTMQDVESAQEMVKVYSNMPVCINNSVLNMSLLPNLLVDFNRPVALFHSLMGPRNPVSKAEVEGDDDWNRLLVVSNIPATPSGPTEIQKLVERFGTVQQTLALKDKIIFEMGTADMAKSVFNRFQKFPCIVQNNKLVFSWKPDPKIDLPKVDISSAGSTASTGGNDSQTAETTMHPGGQEDSQSQSGLKMESGTGVDTKVEGQEVQPGNEGMKVEGEVQATKESPALGGKEQEKEPDASSLQPAGVNKREATEPNTGQPGGQGGEEVTEKVSDISTTESGETEEPEEPVSSDATTAPQAAKPETEKMSVSSSTTATSAPAPKVMAAIIEALRQESRNRSSTKVTTDQAAAENPPGKQPKDKETPDVQAAPALPRVTPEILKVLLEECRVRSSSRAGAEQARKEQDQAPPAGQKPSTGNRRDHSGDREPGREQATKRKTREEEREERERVRREREKRLMAQEEEREKGRREREKRRSHRERSSGSPGSRSSMRYEGSRRSGKSGARSESRRGNGEEKQQEEEELGEKHVPFDMEDFVTVDEVGEVAAVPCPLPETTTEVTEVTEVTTASEAEQQAPDDTTPMEVEGEPGTAMVQVEALDKREQKEEGLSPATTEEGSVKTAEGTGLVTEDKVPDCQDDIIKEPVVTVPKTTCDEVTEESEVEGHDEATPTDAPAAAGEEEKDGEVEDGRVEDFNMGTFLTVDEVGQVEEDREKRSAETVESKRRRTSQEEREEETARRKMKMEPLFYKDYSIPPFNPDSPVGET</sequence>
<feature type="compositionally biased region" description="Polar residues" evidence="1">
    <location>
        <begin position="69"/>
        <end position="78"/>
    </location>
</feature>
<feature type="domain" description="RRM" evidence="2">
    <location>
        <begin position="343"/>
        <end position="413"/>
    </location>
</feature>
<feature type="compositionally biased region" description="Basic and acidic residues" evidence="1">
    <location>
        <begin position="1089"/>
        <end position="1118"/>
    </location>
</feature>
<dbReference type="GO" id="GO:0003723">
    <property type="term" value="F:RNA binding"/>
    <property type="evidence" value="ECO:0007669"/>
    <property type="project" value="InterPro"/>
</dbReference>
<feature type="compositionally biased region" description="Basic and acidic residues" evidence="1">
    <location>
        <begin position="137"/>
        <end position="146"/>
    </location>
</feature>
<evidence type="ECO:0000313" key="3">
    <source>
        <dbReference type="Ensembl" id="ENSHHUP00000050065.1"/>
    </source>
</evidence>
<protein>
    <recommendedName>
        <fullName evidence="2">RRM domain-containing protein</fullName>
    </recommendedName>
</protein>
<accession>A0A4W5NL79</accession>
<evidence type="ECO:0000259" key="2">
    <source>
        <dbReference type="SMART" id="SM00360"/>
    </source>
</evidence>
<feature type="compositionally biased region" description="Polar residues" evidence="1">
    <location>
        <begin position="186"/>
        <end position="204"/>
    </location>
</feature>
<evidence type="ECO:0000313" key="4">
    <source>
        <dbReference type="Proteomes" id="UP000314982"/>
    </source>
</evidence>
<reference evidence="4" key="1">
    <citation type="submission" date="2018-06" db="EMBL/GenBank/DDBJ databases">
        <title>Genome assembly of Danube salmon.</title>
        <authorList>
            <person name="Macqueen D.J."/>
            <person name="Gundappa M.K."/>
        </authorList>
    </citation>
    <scope>NUCLEOTIDE SEQUENCE [LARGE SCALE GENOMIC DNA]</scope>
</reference>
<feature type="compositionally biased region" description="Low complexity" evidence="1">
    <location>
        <begin position="935"/>
        <end position="948"/>
    </location>
</feature>
<feature type="compositionally biased region" description="Polar residues" evidence="1">
    <location>
        <begin position="1"/>
        <end position="12"/>
    </location>
</feature>
<evidence type="ECO:0000256" key="1">
    <source>
        <dbReference type="SAM" id="MobiDB-lite"/>
    </source>
</evidence>
<name>A0A4W5NL79_9TELE</name>
<feature type="region of interest" description="Disordered" evidence="1">
    <location>
        <begin position="929"/>
        <end position="967"/>
    </location>
</feature>
<proteinExistence type="predicted"/>
<dbReference type="GeneTree" id="ENSGT00940000168028"/>
<feature type="compositionally biased region" description="Basic and acidic residues" evidence="1">
    <location>
        <begin position="104"/>
        <end position="113"/>
    </location>
</feature>
<feature type="compositionally biased region" description="Low complexity" evidence="1">
    <location>
        <begin position="536"/>
        <end position="546"/>
    </location>
</feature>